<dbReference type="AlphaFoldDB" id="A0AAW0ULV4"/>
<accession>A0AAW0ULV4</accession>
<dbReference type="EMBL" id="JARAKH010000010">
    <property type="protein sequence ID" value="KAK8400193.1"/>
    <property type="molecule type" value="Genomic_DNA"/>
</dbReference>
<comment type="caution">
    <text evidence="2">The sequence shown here is derived from an EMBL/GenBank/DDBJ whole genome shotgun (WGS) entry which is preliminary data.</text>
</comment>
<proteinExistence type="predicted"/>
<sequence length="400" mass="44334">MHIKLFRPLQSGYKRRRINTAYLARPCSADRPTAHLRPTSVQGEGRSPGNTRFKTQHLDHKAHLKARVTTLDSHDSERGTDEAAAWTGTTNQAAGRTGVWCLSATSVVFQLFPAWVAAVQGKGRLSPTSCTATQARDVKIIYEYMYESHALGSETLAIQGRRDSALRSKHIHQDAHHCSTGPVSVSAPPCLPFQSCKKFITTTCEGGTQTCDAGWQCAARAPWGVEAEAKKERSTSQFSVHSCIKMTPPREGFDSISRQVWEAVTRQKEQMFVRNTKVADTEEIISEKPVSTDARNGIGSYFAQNATNRLKNGQSPLEPQQDRHCEERPAEDKADPAHISFASRNGSQVWVADSAQLCSVTYLLGHKVEVPNTRHPPQHLPHQTLHQHQHAALRHCIEPA</sequence>
<organism evidence="2 3">
    <name type="scientific">Scylla paramamosain</name>
    <name type="common">Mud crab</name>
    <dbReference type="NCBI Taxonomy" id="85552"/>
    <lineage>
        <taxon>Eukaryota</taxon>
        <taxon>Metazoa</taxon>
        <taxon>Ecdysozoa</taxon>
        <taxon>Arthropoda</taxon>
        <taxon>Crustacea</taxon>
        <taxon>Multicrustacea</taxon>
        <taxon>Malacostraca</taxon>
        <taxon>Eumalacostraca</taxon>
        <taxon>Eucarida</taxon>
        <taxon>Decapoda</taxon>
        <taxon>Pleocyemata</taxon>
        <taxon>Brachyura</taxon>
        <taxon>Eubrachyura</taxon>
        <taxon>Portunoidea</taxon>
        <taxon>Portunidae</taxon>
        <taxon>Portuninae</taxon>
        <taxon>Scylla</taxon>
    </lineage>
</organism>
<reference evidence="2 3" key="1">
    <citation type="submission" date="2023-03" db="EMBL/GenBank/DDBJ databases">
        <title>High-quality genome of Scylla paramamosain provides insights in environmental adaptation.</title>
        <authorList>
            <person name="Zhang L."/>
        </authorList>
    </citation>
    <scope>NUCLEOTIDE SEQUENCE [LARGE SCALE GENOMIC DNA]</scope>
    <source>
        <strain evidence="2">LZ_2023a</strain>
        <tissue evidence="2">Muscle</tissue>
    </source>
</reference>
<gene>
    <name evidence="2" type="ORF">O3P69_003115</name>
</gene>
<name>A0AAW0ULV4_SCYPA</name>
<protein>
    <submittedName>
        <fullName evidence="2">Uncharacterized protein</fullName>
    </submittedName>
</protein>
<dbReference type="Proteomes" id="UP001487740">
    <property type="component" value="Unassembled WGS sequence"/>
</dbReference>
<feature type="region of interest" description="Disordered" evidence="1">
    <location>
        <begin position="31"/>
        <end position="52"/>
    </location>
</feature>
<feature type="region of interest" description="Disordered" evidence="1">
    <location>
        <begin position="310"/>
        <end position="334"/>
    </location>
</feature>
<evidence type="ECO:0000313" key="3">
    <source>
        <dbReference type="Proteomes" id="UP001487740"/>
    </source>
</evidence>
<evidence type="ECO:0000256" key="1">
    <source>
        <dbReference type="SAM" id="MobiDB-lite"/>
    </source>
</evidence>
<feature type="compositionally biased region" description="Basic and acidic residues" evidence="1">
    <location>
        <begin position="320"/>
        <end position="334"/>
    </location>
</feature>
<keyword evidence="3" id="KW-1185">Reference proteome</keyword>
<evidence type="ECO:0000313" key="2">
    <source>
        <dbReference type="EMBL" id="KAK8400193.1"/>
    </source>
</evidence>